<name>A0A0E9UR22_ANGAN</name>
<organism evidence="1">
    <name type="scientific">Anguilla anguilla</name>
    <name type="common">European freshwater eel</name>
    <name type="synonym">Muraena anguilla</name>
    <dbReference type="NCBI Taxonomy" id="7936"/>
    <lineage>
        <taxon>Eukaryota</taxon>
        <taxon>Metazoa</taxon>
        <taxon>Chordata</taxon>
        <taxon>Craniata</taxon>
        <taxon>Vertebrata</taxon>
        <taxon>Euteleostomi</taxon>
        <taxon>Actinopterygii</taxon>
        <taxon>Neopterygii</taxon>
        <taxon>Teleostei</taxon>
        <taxon>Anguilliformes</taxon>
        <taxon>Anguillidae</taxon>
        <taxon>Anguilla</taxon>
    </lineage>
</organism>
<evidence type="ECO:0000313" key="1">
    <source>
        <dbReference type="EMBL" id="JAH67398.1"/>
    </source>
</evidence>
<proteinExistence type="predicted"/>
<sequence length="28" mass="2968">MVKVCKCGSFCLAVCSKASVFRRGGWGS</sequence>
<reference evidence="1" key="2">
    <citation type="journal article" date="2015" name="Fish Shellfish Immunol.">
        <title>Early steps in the European eel (Anguilla anguilla)-Vibrio vulnificus interaction in the gills: Role of the RtxA13 toxin.</title>
        <authorList>
            <person name="Callol A."/>
            <person name="Pajuelo D."/>
            <person name="Ebbesson L."/>
            <person name="Teles M."/>
            <person name="MacKenzie S."/>
            <person name="Amaro C."/>
        </authorList>
    </citation>
    <scope>NUCLEOTIDE SEQUENCE</scope>
</reference>
<protein>
    <submittedName>
        <fullName evidence="1">Uncharacterized protein</fullName>
    </submittedName>
</protein>
<accession>A0A0E9UR22</accession>
<dbReference type="AlphaFoldDB" id="A0A0E9UR22"/>
<dbReference type="EMBL" id="GBXM01041179">
    <property type="protein sequence ID" value="JAH67398.1"/>
    <property type="molecule type" value="Transcribed_RNA"/>
</dbReference>
<reference evidence="1" key="1">
    <citation type="submission" date="2014-11" db="EMBL/GenBank/DDBJ databases">
        <authorList>
            <person name="Amaro Gonzalez C."/>
        </authorList>
    </citation>
    <scope>NUCLEOTIDE SEQUENCE</scope>
</reference>